<evidence type="ECO:0000313" key="2">
    <source>
        <dbReference type="Proteomes" id="UP000315914"/>
    </source>
</evidence>
<evidence type="ECO:0000313" key="1">
    <source>
        <dbReference type="EMBL" id="TWB80960.1"/>
    </source>
</evidence>
<sequence>MLMDGLYKDAYVKRNAQWLTSRAELIVKFVSDYRIGWAEERISSRGRGPKSLVEGGNVA</sequence>
<name>A0A560KJX1_9BRAD</name>
<dbReference type="Proteomes" id="UP000315914">
    <property type="component" value="Unassembled WGS sequence"/>
</dbReference>
<keyword evidence="2" id="KW-1185">Reference proteome</keyword>
<accession>A0A560KJX1</accession>
<protein>
    <submittedName>
        <fullName evidence="1">Uncharacterized protein</fullName>
    </submittedName>
</protein>
<dbReference type="EMBL" id="VITW01000002">
    <property type="protein sequence ID" value="TWB80960.1"/>
    <property type="molecule type" value="Genomic_DNA"/>
</dbReference>
<proteinExistence type="predicted"/>
<comment type="caution">
    <text evidence="1">The sequence shown here is derived from an EMBL/GenBank/DDBJ whole genome shotgun (WGS) entry which is preliminary data.</text>
</comment>
<gene>
    <name evidence="1" type="ORF">FBZ95_102177</name>
</gene>
<reference evidence="1 2" key="1">
    <citation type="submission" date="2019-06" db="EMBL/GenBank/DDBJ databases">
        <title>Genomic Encyclopedia of Type Strains, Phase IV (KMG-V): Genome sequencing to study the core and pangenomes of soil and plant-associated prokaryotes.</title>
        <authorList>
            <person name="Whitman W."/>
        </authorList>
    </citation>
    <scope>NUCLEOTIDE SEQUENCE [LARGE SCALE GENOMIC DNA]</scope>
    <source>
        <strain evidence="1 2">BR 10556</strain>
    </source>
</reference>
<organism evidence="1 2">
    <name type="scientific">Bradyrhizobium sacchari</name>
    <dbReference type="NCBI Taxonomy" id="1399419"/>
    <lineage>
        <taxon>Bacteria</taxon>
        <taxon>Pseudomonadati</taxon>
        <taxon>Pseudomonadota</taxon>
        <taxon>Alphaproteobacteria</taxon>
        <taxon>Hyphomicrobiales</taxon>
        <taxon>Nitrobacteraceae</taxon>
        <taxon>Bradyrhizobium</taxon>
    </lineage>
</organism>
<dbReference type="AlphaFoldDB" id="A0A560KJX1"/>